<evidence type="ECO:0000313" key="1">
    <source>
        <dbReference type="EMBL" id="QKS73058.1"/>
    </source>
</evidence>
<dbReference type="KEGG" id="psua:FLK61_41445"/>
<accession>A0A859FJT1</accession>
<dbReference type="InterPro" id="IPR024250">
    <property type="entry name" value="DUF2711"/>
</dbReference>
<protein>
    <submittedName>
        <fullName evidence="1">DUF2711 family protein</fullName>
    </submittedName>
</protein>
<dbReference type="Pfam" id="PF10924">
    <property type="entry name" value="DUF2711"/>
    <property type="match status" value="1"/>
</dbReference>
<dbReference type="EMBL" id="CP041372">
    <property type="protein sequence ID" value="QKS73058.1"/>
    <property type="molecule type" value="Genomic_DNA"/>
</dbReference>
<evidence type="ECO:0000313" key="2">
    <source>
        <dbReference type="Proteomes" id="UP000318138"/>
    </source>
</evidence>
<dbReference type="Proteomes" id="UP000318138">
    <property type="component" value="Chromosome"/>
</dbReference>
<name>A0A859FJT1_9BACI</name>
<dbReference type="RefSeq" id="WP_176011024.1">
    <property type="nucleotide sequence ID" value="NZ_CP041372.2"/>
</dbReference>
<gene>
    <name evidence="1" type="ORF">FLK61_41445</name>
</gene>
<reference evidence="2" key="1">
    <citation type="submission" date="2019-07" db="EMBL/GenBank/DDBJ databases">
        <title>Bacillus alkalisoli sp. nov. isolated from saline soil.</title>
        <authorList>
            <person name="Sun J.-Q."/>
            <person name="Xu L."/>
        </authorList>
    </citation>
    <scope>NUCLEOTIDE SEQUENCE [LARGE SCALE GENOMIC DNA]</scope>
    <source>
        <strain evidence="2">M4U3P1</strain>
    </source>
</reference>
<keyword evidence="2" id="KW-1185">Reference proteome</keyword>
<organism evidence="1 2">
    <name type="scientific">Paenalkalicoccus suaedae</name>
    <dbReference type="NCBI Taxonomy" id="2592382"/>
    <lineage>
        <taxon>Bacteria</taxon>
        <taxon>Bacillati</taxon>
        <taxon>Bacillota</taxon>
        <taxon>Bacilli</taxon>
        <taxon>Bacillales</taxon>
        <taxon>Bacillaceae</taxon>
        <taxon>Paenalkalicoccus</taxon>
    </lineage>
</organism>
<dbReference type="AlphaFoldDB" id="A0A859FJT1"/>
<sequence length="228" mass="26114">MLDGVWIDNESPILEQVSKEFNSAAFLFHPFVQMPNGWTASKKQHSYQHIYPNDEEILHLGKPVTWNHMLDKSGLSSRKELALALMTSIGALMGKYAKDDLAEMLRKSIETDLYYPGEDRATVFMLSSFLNVLAFIGSKKVYIIDQFLGENTKVNIEETTPLEISSSLPFASILTDENEQYAFMSMYDSFTTLFLSTEKDINHLVQAMNWEAFICDKNTHVGWFLRDE</sequence>
<proteinExistence type="predicted"/>